<organism evidence="3 4">
    <name type="scientific">[Myrmecia] bisecta</name>
    <dbReference type="NCBI Taxonomy" id="41462"/>
    <lineage>
        <taxon>Eukaryota</taxon>
        <taxon>Viridiplantae</taxon>
        <taxon>Chlorophyta</taxon>
        <taxon>core chlorophytes</taxon>
        <taxon>Trebouxiophyceae</taxon>
        <taxon>Trebouxiales</taxon>
        <taxon>Trebouxiaceae</taxon>
        <taxon>Myrmecia</taxon>
    </lineage>
</organism>
<dbReference type="AlphaFoldDB" id="A0AAW1R933"/>
<name>A0AAW1R933_9CHLO</name>
<evidence type="ECO:0000313" key="3">
    <source>
        <dbReference type="EMBL" id="KAK9829862.1"/>
    </source>
</evidence>
<keyword evidence="2" id="KW-1133">Transmembrane helix</keyword>
<dbReference type="EMBL" id="JALJOR010000001">
    <property type="protein sequence ID" value="KAK9829862.1"/>
    <property type="molecule type" value="Genomic_DNA"/>
</dbReference>
<keyword evidence="2" id="KW-0812">Transmembrane</keyword>
<evidence type="ECO:0000313" key="4">
    <source>
        <dbReference type="Proteomes" id="UP001489004"/>
    </source>
</evidence>
<evidence type="ECO:0000256" key="1">
    <source>
        <dbReference type="SAM" id="MobiDB-lite"/>
    </source>
</evidence>
<sequence>MVSGGIVILSVVGMLAIGIVLFLCKQRNVVQQAHRHRADVEAPRPHILLPIQQGYFVEQPDGGVDIASKLDPILYFKSPESEQPASKPSAGGDDNDVPATAAYSTDNSHGISGG</sequence>
<feature type="transmembrane region" description="Helical" evidence="2">
    <location>
        <begin position="6"/>
        <end position="24"/>
    </location>
</feature>
<keyword evidence="4" id="KW-1185">Reference proteome</keyword>
<dbReference type="Proteomes" id="UP001489004">
    <property type="component" value="Unassembled WGS sequence"/>
</dbReference>
<proteinExistence type="predicted"/>
<comment type="caution">
    <text evidence="3">The sequence shown here is derived from an EMBL/GenBank/DDBJ whole genome shotgun (WGS) entry which is preliminary data.</text>
</comment>
<feature type="compositionally biased region" description="Polar residues" evidence="1">
    <location>
        <begin position="102"/>
        <end position="114"/>
    </location>
</feature>
<evidence type="ECO:0000256" key="2">
    <source>
        <dbReference type="SAM" id="Phobius"/>
    </source>
</evidence>
<protein>
    <submittedName>
        <fullName evidence="3">Uncharacterized protein</fullName>
    </submittedName>
</protein>
<accession>A0AAW1R933</accession>
<gene>
    <name evidence="3" type="ORF">WJX72_008332</name>
</gene>
<reference evidence="3 4" key="1">
    <citation type="journal article" date="2024" name="Nat. Commun.">
        <title>Phylogenomics reveals the evolutionary origins of lichenization in chlorophyte algae.</title>
        <authorList>
            <person name="Puginier C."/>
            <person name="Libourel C."/>
            <person name="Otte J."/>
            <person name="Skaloud P."/>
            <person name="Haon M."/>
            <person name="Grisel S."/>
            <person name="Petersen M."/>
            <person name="Berrin J.G."/>
            <person name="Delaux P.M."/>
            <person name="Dal Grande F."/>
            <person name="Keller J."/>
        </authorList>
    </citation>
    <scope>NUCLEOTIDE SEQUENCE [LARGE SCALE GENOMIC DNA]</scope>
    <source>
        <strain evidence="3 4">SAG 2043</strain>
    </source>
</reference>
<feature type="region of interest" description="Disordered" evidence="1">
    <location>
        <begin position="78"/>
        <end position="114"/>
    </location>
</feature>
<keyword evidence="2" id="KW-0472">Membrane</keyword>